<reference evidence="2" key="2">
    <citation type="submission" date="2022-01" db="EMBL/GenBank/DDBJ databases">
        <authorList>
            <person name="Yamashiro T."/>
            <person name="Shiraishi A."/>
            <person name="Satake H."/>
            <person name="Nakayama K."/>
        </authorList>
    </citation>
    <scope>NUCLEOTIDE SEQUENCE</scope>
</reference>
<organism evidence="2 3">
    <name type="scientific">Tanacetum coccineum</name>
    <dbReference type="NCBI Taxonomy" id="301880"/>
    <lineage>
        <taxon>Eukaryota</taxon>
        <taxon>Viridiplantae</taxon>
        <taxon>Streptophyta</taxon>
        <taxon>Embryophyta</taxon>
        <taxon>Tracheophyta</taxon>
        <taxon>Spermatophyta</taxon>
        <taxon>Magnoliopsida</taxon>
        <taxon>eudicotyledons</taxon>
        <taxon>Gunneridae</taxon>
        <taxon>Pentapetalae</taxon>
        <taxon>asterids</taxon>
        <taxon>campanulids</taxon>
        <taxon>Asterales</taxon>
        <taxon>Asteraceae</taxon>
        <taxon>Asteroideae</taxon>
        <taxon>Anthemideae</taxon>
        <taxon>Anthemidinae</taxon>
        <taxon>Tanacetum</taxon>
    </lineage>
</organism>
<feature type="region of interest" description="Disordered" evidence="1">
    <location>
        <begin position="491"/>
        <end position="512"/>
    </location>
</feature>
<feature type="compositionally biased region" description="Basic and acidic residues" evidence="1">
    <location>
        <begin position="497"/>
        <end position="512"/>
    </location>
</feature>
<name>A0ABQ5I7A3_9ASTR</name>
<sequence length="512" mass="57796">MHLPVRHQGIVEEPTHEDSPINHDVLHPSFNPVTGEPGSAQSSSRNVNSAKPNQVNQPPEEGNDPDLERAKKMSLEALQEKGEGEGDDADLERAIKLSLDPAFLPQGRAPVGGVTIIEPYQKQLPNCMKCDQTSLDSTTGPSSQPEDDTSEKVLERHTADLIKKYSCAAASESTQNQESKKSLKEIIRIKREQDKVKDHRESMIVMMRKTMINEGPPGWIKPGILISTHTVSSSEHEAFRSQMQFLSGSVSESSTICQDRKLVPSHTAVNMWIRNVVNRFVWGELTALEKKMLIQTKITLNVKLEAVDYYFKEDYTIVPKPRAVVYRDRNDQRKLMRLNELHKFSDRTLTRVAVSSSLRLLEPKCTIESKAKRSSLISIRTLTNTPVFTHYGNKSIPKSPMHILGIFKDGEGDEIPAAPQNIKMKTECSDTTYTCYEVMKDLIKVSKLPQTLTSSYSSTMHKWRSITRSYVKMVVTVSQSTKVDSLPHILAHSKKTNNHESSRFKDKDFRKL</sequence>
<keyword evidence="3" id="KW-1185">Reference proteome</keyword>
<feature type="compositionally biased region" description="Basic and acidic residues" evidence="1">
    <location>
        <begin position="9"/>
        <end position="26"/>
    </location>
</feature>
<evidence type="ECO:0000313" key="3">
    <source>
        <dbReference type="Proteomes" id="UP001151760"/>
    </source>
</evidence>
<reference evidence="2" key="1">
    <citation type="journal article" date="2022" name="Int. J. Mol. Sci.">
        <title>Draft Genome of Tanacetum Coccineum: Genomic Comparison of Closely Related Tanacetum-Family Plants.</title>
        <authorList>
            <person name="Yamashiro T."/>
            <person name="Shiraishi A."/>
            <person name="Nakayama K."/>
            <person name="Satake H."/>
        </authorList>
    </citation>
    <scope>NUCLEOTIDE SEQUENCE</scope>
</reference>
<feature type="compositionally biased region" description="Polar residues" evidence="1">
    <location>
        <begin position="131"/>
        <end position="144"/>
    </location>
</feature>
<feature type="region of interest" description="Disordered" evidence="1">
    <location>
        <begin position="1"/>
        <end position="75"/>
    </location>
</feature>
<comment type="caution">
    <text evidence="2">The sequence shown here is derived from an EMBL/GenBank/DDBJ whole genome shotgun (WGS) entry which is preliminary data.</text>
</comment>
<protein>
    <submittedName>
        <fullName evidence="2">Uncharacterized protein</fullName>
    </submittedName>
</protein>
<gene>
    <name evidence="2" type="ORF">Tco_1091521</name>
</gene>
<dbReference type="EMBL" id="BQNB010020443">
    <property type="protein sequence ID" value="GJT96003.1"/>
    <property type="molecule type" value="Genomic_DNA"/>
</dbReference>
<feature type="compositionally biased region" description="Basic and acidic residues" evidence="1">
    <location>
        <begin position="66"/>
        <end position="75"/>
    </location>
</feature>
<feature type="compositionally biased region" description="Polar residues" evidence="1">
    <location>
        <begin position="39"/>
        <end position="57"/>
    </location>
</feature>
<evidence type="ECO:0000313" key="2">
    <source>
        <dbReference type="EMBL" id="GJT96003.1"/>
    </source>
</evidence>
<accession>A0ABQ5I7A3</accession>
<dbReference type="Proteomes" id="UP001151760">
    <property type="component" value="Unassembled WGS sequence"/>
</dbReference>
<evidence type="ECO:0000256" key="1">
    <source>
        <dbReference type="SAM" id="MobiDB-lite"/>
    </source>
</evidence>
<feature type="region of interest" description="Disordered" evidence="1">
    <location>
        <begin position="131"/>
        <end position="153"/>
    </location>
</feature>
<proteinExistence type="predicted"/>